<keyword evidence="12" id="KW-0968">Cytoplasmic vesicle</keyword>
<evidence type="ECO:0000256" key="12">
    <source>
        <dbReference type="ARBA" id="ARBA00023329"/>
    </source>
</evidence>
<evidence type="ECO:0000259" key="15">
    <source>
        <dbReference type="Pfam" id="PF10277"/>
    </source>
</evidence>
<dbReference type="GO" id="GO:0000421">
    <property type="term" value="C:autophagosome membrane"/>
    <property type="evidence" value="ECO:0007669"/>
    <property type="project" value="UniProtKB-SubCell"/>
</dbReference>
<dbReference type="Pfam" id="PF10277">
    <property type="entry name" value="Frag1"/>
    <property type="match status" value="1"/>
</dbReference>
<name>A0A151N888_ALLMI</name>
<evidence type="ECO:0000256" key="5">
    <source>
        <dbReference type="ARBA" id="ARBA00022475"/>
    </source>
</evidence>
<comment type="similarity">
    <text evidence="4">Belongs to the DRAM/TMEM150 family.</text>
</comment>
<gene>
    <name evidence="16" type="primary">TMEM150B</name>
    <name evidence="16" type="ORF">Y1Q_0011020</name>
</gene>
<dbReference type="InterPro" id="IPR019402">
    <property type="entry name" value="CWH43_N"/>
</dbReference>
<keyword evidence="8 14" id="KW-1133">Transmembrane helix</keyword>
<reference evidence="16 17" key="1">
    <citation type="journal article" date="2012" name="Genome Biol.">
        <title>Sequencing three crocodilian genomes to illuminate the evolution of archosaurs and amniotes.</title>
        <authorList>
            <person name="St John J.A."/>
            <person name="Braun E.L."/>
            <person name="Isberg S.R."/>
            <person name="Miles L.G."/>
            <person name="Chong A.Y."/>
            <person name="Gongora J."/>
            <person name="Dalzell P."/>
            <person name="Moran C."/>
            <person name="Bed'hom B."/>
            <person name="Abzhanov A."/>
            <person name="Burgess S.C."/>
            <person name="Cooksey A.M."/>
            <person name="Castoe T.A."/>
            <person name="Crawford N.G."/>
            <person name="Densmore L.D."/>
            <person name="Drew J.C."/>
            <person name="Edwards S.V."/>
            <person name="Faircloth B.C."/>
            <person name="Fujita M.K."/>
            <person name="Greenwold M.J."/>
            <person name="Hoffmann F.G."/>
            <person name="Howard J.M."/>
            <person name="Iguchi T."/>
            <person name="Janes D.E."/>
            <person name="Khan S.Y."/>
            <person name="Kohno S."/>
            <person name="de Koning A.J."/>
            <person name="Lance S.L."/>
            <person name="McCarthy F.M."/>
            <person name="McCormack J.E."/>
            <person name="Merchant M.E."/>
            <person name="Peterson D.G."/>
            <person name="Pollock D.D."/>
            <person name="Pourmand N."/>
            <person name="Raney B.J."/>
            <person name="Roessler K.A."/>
            <person name="Sanford J.R."/>
            <person name="Sawyer R.H."/>
            <person name="Schmidt C.J."/>
            <person name="Triplett E.W."/>
            <person name="Tuberville T.D."/>
            <person name="Venegas-Anaya M."/>
            <person name="Howard J.T."/>
            <person name="Jarvis E.D."/>
            <person name="Guillette L.J.Jr."/>
            <person name="Glenn T.C."/>
            <person name="Green R.E."/>
            <person name="Ray D.A."/>
        </authorList>
    </citation>
    <scope>NUCLEOTIDE SEQUENCE [LARGE SCALE GENOMIC DNA]</scope>
    <source>
        <strain evidence="16">KSC_2009_1</strain>
    </source>
</reference>
<dbReference type="PANTHER" id="PTHR21324:SF3">
    <property type="entry name" value="MODULATOR OF MACROAUTOPHAGY TMEM150B"/>
    <property type="match status" value="1"/>
</dbReference>
<comment type="subcellular location">
    <subcellularLocation>
        <location evidence="3">Cell membrane</location>
        <topology evidence="3">Multi-pass membrane protein</topology>
    </subcellularLocation>
    <subcellularLocation>
        <location evidence="2">Cytoplasmic vesicle</location>
        <location evidence="2">Autophagosome membrane</location>
        <topology evidence="2">Multi-pass membrane protein</topology>
    </subcellularLocation>
    <subcellularLocation>
        <location evidence="1">Endosome membrane</location>
        <topology evidence="1">Multi-pass membrane protein</topology>
    </subcellularLocation>
</comment>
<sequence length="268" mass="29036">MLIKPHEGRPPWPRHPGLRDRAWLGQGEAETQVTLAMLIWALLPVVLAVGAAIGFWVVYAMAVANGSVNITVVFPYISTCGSFPPQSCIFGQVLNLGAFVVVWISVLKYQQVREYGCHSALNTTGLVLGLLCALGASIVGNFQQSNQLETHLVGAFLAFAVGVGYFWVQAILTYRVTPRHGGNWIGPIRIFLCAGSTTFLVAMVTLHMVGLRSVAAGCEWALAMTLFLLFGLFAVEFRHVTGCSLRLQCPMPTHTHELVTASNPTLAL</sequence>
<dbReference type="AlphaFoldDB" id="A0A151N888"/>
<evidence type="ECO:0000313" key="16">
    <source>
        <dbReference type="EMBL" id="KYO33040.1"/>
    </source>
</evidence>
<feature type="transmembrane region" description="Helical" evidence="14">
    <location>
        <begin position="119"/>
        <end position="140"/>
    </location>
</feature>
<feature type="transmembrane region" description="Helical" evidence="14">
    <location>
        <begin position="152"/>
        <end position="176"/>
    </location>
</feature>
<accession>A0A151N888</accession>
<evidence type="ECO:0000256" key="8">
    <source>
        <dbReference type="ARBA" id="ARBA00022989"/>
    </source>
</evidence>
<organism evidence="16 17">
    <name type="scientific">Alligator mississippiensis</name>
    <name type="common">American alligator</name>
    <dbReference type="NCBI Taxonomy" id="8496"/>
    <lineage>
        <taxon>Eukaryota</taxon>
        <taxon>Metazoa</taxon>
        <taxon>Chordata</taxon>
        <taxon>Craniata</taxon>
        <taxon>Vertebrata</taxon>
        <taxon>Euteleostomi</taxon>
        <taxon>Archelosauria</taxon>
        <taxon>Archosauria</taxon>
        <taxon>Crocodylia</taxon>
        <taxon>Alligatoridae</taxon>
        <taxon>Alligatorinae</taxon>
        <taxon>Alligator</taxon>
    </lineage>
</organism>
<evidence type="ECO:0000256" key="13">
    <source>
        <dbReference type="ARBA" id="ARBA00045144"/>
    </source>
</evidence>
<keyword evidence="5" id="KW-1003">Cell membrane</keyword>
<feature type="transmembrane region" description="Helical" evidence="14">
    <location>
        <begin position="188"/>
        <end position="208"/>
    </location>
</feature>
<evidence type="ECO:0000256" key="2">
    <source>
        <dbReference type="ARBA" id="ARBA00004542"/>
    </source>
</evidence>
<evidence type="ECO:0000256" key="14">
    <source>
        <dbReference type="SAM" id="Phobius"/>
    </source>
</evidence>
<dbReference type="GO" id="GO:0006914">
    <property type="term" value="P:autophagy"/>
    <property type="evidence" value="ECO:0007669"/>
    <property type="project" value="UniProtKB-KW"/>
</dbReference>
<dbReference type="EMBL" id="AKHW03003823">
    <property type="protein sequence ID" value="KYO33040.1"/>
    <property type="molecule type" value="Genomic_DNA"/>
</dbReference>
<comment type="function">
    <text evidence="13">Modulator of macroautophagy that causes accumulation of autophagosomes under basal conditions and enhances autophagic flux. Represses cell death and promotes long-term clonogenic survival of cells grown in the absence of glucose in a macroautophagy-independent manner. May have some role in extracellular matrix engulfment or growth factor receptor recycling, both of which can modulate cell survival.</text>
</comment>
<keyword evidence="17" id="KW-1185">Reference proteome</keyword>
<keyword evidence="11" id="KW-0325">Glycoprotein</keyword>
<dbReference type="GO" id="GO:0010008">
    <property type="term" value="C:endosome membrane"/>
    <property type="evidence" value="ECO:0007669"/>
    <property type="project" value="UniProtKB-SubCell"/>
</dbReference>
<feature type="transmembrane region" description="Helical" evidence="14">
    <location>
        <begin position="31"/>
        <end position="49"/>
    </location>
</feature>
<evidence type="ECO:0000256" key="6">
    <source>
        <dbReference type="ARBA" id="ARBA00022692"/>
    </source>
</evidence>
<feature type="transmembrane region" description="Helical" evidence="14">
    <location>
        <begin position="89"/>
        <end position="107"/>
    </location>
</feature>
<evidence type="ECO:0000313" key="17">
    <source>
        <dbReference type="Proteomes" id="UP000050525"/>
    </source>
</evidence>
<keyword evidence="10 14" id="KW-0472">Membrane</keyword>
<evidence type="ECO:0000256" key="4">
    <source>
        <dbReference type="ARBA" id="ARBA00006565"/>
    </source>
</evidence>
<feature type="domain" description="CWH43-like N-terminal" evidence="15">
    <location>
        <begin position="40"/>
        <end position="239"/>
    </location>
</feature>
<dbReference type="GO" id="GO:0005886">
    <property type="term" value="C:plasma membrane"/>
    <property type="evidence" value="ECO:0007669"/>
    <property type="project" value="UniProtKB-SubCell"/>
</dbReference>
<evidence type="ECO:0000256" key="1">
    <source>
        <dbReference type="ARBA" id="ARBA00004337"/>
    </source>
</evidence>
<evidence type="ECO:0000256" key="11">
    <source>
        <dbReference type="ARBA" id="ARBA00023180"/>
    </source>
</evidence>
<evidence type="ECO:0000256" key="9">
    <source>
        <dbReference type="ARBA" id="ARBA00023006"/>
    </source>
</evidence>
<dbReference type="eggNOG" id="KOG4320">
    <property type="taxonomic scope" value="Eukaryota"/>
</dbReference>
<evidence type="ECO:0000256" key="3">
    <source>
        <dbReference type="ARBA" id="ARBA00004651"/>
    </source>
</evidence>
<keyword evidence="9" id="KW-0072">Autophagy</keyword>
<evidence type="ECO:0000256" key="7">
    <source>
        <dbReference type="ARBA" id="ARBA00022753"/>
    </source>
</evidence>
<evidence type="ECO:0000256" key="10">
    <source>
        <dbReference type="ARBA" id="ARBA00023136"/>
    </source>
</evidence>
<dbReference type="InterPro" id="IPR050911">
    <property type="entry name" value="DRAM/TMEM150_Autophagy_Mod"/>
</dbReference>
<feature type="transmembrane region" description="Helical" evidence="14">
    <location>
        <begin position="220"/>
        <end position="237"/>
    </location>
</feature>
<dbReference type="PANTHER" id="PTHR21324">
    <property type="entry name" value="FASTING-INDUCIBLE INTEGRAL MEMBRANE PROTEIN TM6P1-RELATED"/>
    <property type="match status" value="1"/>
</dbReference>
<dbReference type="Proteomes" id="UP000050525">
    <property type="component" value="Unassembled WGS sequence"/>
</dbReference>
<keyword evidence="7" id="KW-0967">Endosome</keyword>
<comment type="caution">
    <text evidence="16">The sequence shown here is derived from an EMBL/GenBank/DDBJ whole genome shotgun (WGS) entry which is preliminary data.</text>
</comment>
<protein>
    <submittedName>
        <fullName evidence="16">Transmembrane protein 150B</fullName>
    </submittedName>
</protein>
<proteinExistence type="inferred from homology"/>
<keyword evidence="6 14" id="KW-0812">Transmembrane</keyword>